<dbReference type="SUPFAM" id="SSF54980">
    <property type="entry name" value="EF-G C-terminal domain-like"/>
    <property type="match status" value="1"/>
</dbReference>
<dbReference type="InterPro" id="IPR023582">
    <property type="entry name" value="Impact"/>
</dbReference>
<evidence type="ECO:0000259" key="3">
    <source>
        <dbReference type="Pfam" id="PF09186"/>
    </source>
</evidence>
<dbReference type="InterPro" id="IPR036956">
    <property type="entry name" value="Impact_N_sf"/>
</dbReference>
<dbReference type="Gene3D" id="3.30.230.30">
    <property type="entry name" value="Impact, N-terminal domain"/>
    <property type="match status" value="1"/>
</dbReference>
<dbReference type="EMBL" id="CP146203">
    <property type="protein sequence ID" value="XBH22709.1"/>
    <property type="molecule type" value="Genomic_DNA"/>
</dbReference>
<dbReference type="AlphaFoldDB" id="A0AAU7DYF0"/>
<feature type="domain" description="UPF0029" evidence="3">
    <location>
        <begin position="164"/>
        <end position="209"/>
    </location>
</feature>
<dbReference type="GO" id="GO:0005737">
    <property type="term" value="C:cytoplasm"/>
    <property type="evidence" value="ECO:0007669"/>
    <property type="project" value="TreeGrafter"/>
</dbReference>
<dbReference type="GO" id="GO:0006446">
    <property type="term" value="P:regulation of translational initiation"/>
    <property type="evidence" value="ECO:0007669"/>
    <property type="project" value="TreeGrafter"/>
</dbReference>
<dbReference type="InterPro" id="IPR015796">
    <property type="entry name" value="Impact_YigZ-like"/>
</dbReference>
<evidence type="ECO:0000259" key="2">
    <source>
        <dbReference type="Pfam" id="PF01205"/>
    </source>
</evidence>
<dbReference type="Pfam" id="PF01205">
    <property type="entry name" value="Impact_N"/>
    <property type="match status" value="1"/>
</dbReference>
<comment type="similarity">
    <text evidence="1">Belongs to the IMPACT family.</text>
</comment>
<dbReference type="PANTHER" id="PTHR16301">
    <property type="entry name" value="IMPACT-RELATED"/>
    <property type="match status" value="1"/>
</dbReference>
<sequence length="228" mass="25108">MTSQQHDPLWSTSLPSTISGSTTYEMVIKKSRFITHLKHVKDVQEADEFIAAIRTQYWDARHNCVALSLGVNAQQQRSSDDGEPSGTAGIPMLEVLRHRNLTDVVAVVTRYFGGILLGAGGLVRAYSSAVSEALDEAQIIERVAMARYLVSTSHAEGGRAEYFLRDWLSTHNGLFETPEYGQDVTFSVLVRPGVQEDFLADLASFSSGQAHAEFIELSVQDMPAEQSK</sequence>
<protein>
    <submittedName>
        <fullName evidence="4">YigZ family protein</fullName>
    </submittedName>
</protein>
<dbReference type="PROSITE" id="PS00910">
    <property type="entry name" value="UPF0029"/>
    <property type="match status" value="1"/>
</dbReference>
<feature type="domain" description="Impact N-terminal" evidence="2">
    <location>
        <begin position="29"/>
        <end position="134"/>
    </location>
</feature>
<dbReference type="InterPro" id="IPR035647">
    <property type="entry name" value="EFG_III/V"/>
</dbReference>
<dbReference type="SUPFAM" id="SSF54211">
    <property type="entry name" value="Ribosomal protein S5 domain 2-like"/>
    <property type="match status" value="1"/>
</dbReference>
<name>A0AAU7DYF0_9MICO</name>
<dbReference type="PANTHER" id="PTHR16301:SF20">
    <property type="entry name" value="IMPACT FAMILY MEMBER YIGZ"/>
    <property type="match status" value="1"/>
</dbReference>
<accession>A0AAU7DYF0</accession>
<dbReference type="InterPro" id="IPR015269">
    <property type="entry name" value="UPF0029_Impact_C"/>
</dbReference>
<dbReference type="InterPro" id="IPR001498">
    <property type="entry name" value="Impact_N"/>
</dbReference>
<proteinExistence type="inferred from homology"/>
<dbReference type="InterPro" id="IPR020569">
    <property type="entry name" value="UPF0029_Impact_CS"/>
</dbReference>
<dbReference type="Pfam" id="PF09186">
    <property type="entry name" value="DUF1949"/>
    <property type="match status" value="1"/>
</dbReference>
<organism evidence="4">
    <name type="scientific">Jonesiaceae bacterium BS-20</name>
    <dbReference type="NCBI Taxonomy" id="3120821"/>
    <lineage>
        <taxon>Bacteria</taxon>
        <taxon>Bacillati</taxon>
        <taxon>Actinomycetota</taxon>
        <taxon>Actinomycetes</taxon>
        <taxon>Micrococcales</taxon>
        <taxon>Jonesiaceae</taxon>
    </lineage>
</organism>
<evidence type="ECO:0000313" key="4">
    <source>
        <dbReference type="EMBL" id="XBH22709.1"/>
    </source>
</evidence>
<evidence type="ECO:0000256" key="1">
    <source>
        <dbReference type="ARBA" id="ARBA00007665"/>
    </source>
</evidence>
<gene>
    <name evidence="4" type="ORF">V5R04_05675</name>
</gene>
<reference evidence="4" key="1">
    <citation type="submission" date="2024-02" db="EMBL/GenBank/DDBJ databases">
        <title>Tomenella chthoni gen. nov. sp. nov., a member of the family Jonesiaceae isolated from bat guano.</title>
        <authorList>
            <person name="Miller S.L."/>
            <person name="King J."/>
            <person name="Sankaranarayanan K."/>
            <person name="Lawson P.A."/>
        </authorList>
    </citation>
    <scope>NUCLEOTIDE SEQUENCE</scope>
    <source>
        <strain evidence="4">BS-20</strain>
    </source>
</reference>
<dbReference type="NCBIfam" id="TIGR00257">
    <property type="entry name" value="IMPACT_YIGZ"/>
    <property type="match status" value="1"/>
</dbReference>
<dbReference type="InterPro" id="IPR020568">
    <property type="entry name" value="Ribosomal_Su5_D2-typ_SF"/>
</dbReference>